<keyword evidence="3" id="KW-1185">Reference proteome</keyword>
<dbReference type="Gene3D" id="3.30.530.20">
    <property type="match status" value="1"/>
</dbReference>
<reference evidence="2 3" key="1">
    <citation type="journal article" date="2008" name="Appl. Environ. Microbiol.">
        <title>Genomic insights into Mn(II) oxidation by the marine alphaproteobacterium Aurantimonas sp. strain SI85-9A1.</title>
        <authorList>
            <person name="Dick G.J."/>
            <person name="Podell S."/>
            <person name="Johnson H.A."/>
            <person name="Rivera-Espinoza Y."/>
            <person name="Bernier-Latmani R."/>
            <person name="McCarthy J.K."/>
            <person name="Torpey J.W."/>
            <person name="Clement B.G."/>
            <person name="Gaasterland T."/>
            <person name="Tebo B.M."/>
        </authorList>
    </citation>
    <scope>NUCLEOTIDE SEQUENCE [LARGE SCALE GENOMIC DNA]</scope>
    <source>
        <strain evidence="2 3">SI85-9A1</strain>
    </source>
</reference>
<dbReference type="CDD" id="cd07821">
    <property type="entry name" value="PYR_PYL_RCAR_like"/>
    <property type="match status" value="1"/>
</dbReference>
<dbReference type="HOGENOM" id="CLU_106645_0_0_5"/>
<protein>
    <recommendedName>
        <fullName evidence="4">SRPBCC family protein</fullName>
    </recommendedName>
</protein>
<gene>
    <name evidence="2" type="ORF">SI859A1_02180</name>
</gene>
<accession>Q1YML7</accession>
<dbReference type="InterPro" id="IPR023393">
    <property type="entry name" value="START-like_dom_sf"/>
</dbReference>
<dbReference type="EMBL" id="AAPJ01000001">
    <property type="protein sequence ID" value="EAS51364.1"/>
    <property type="molecule type" value="Genomic_DNA"/>
</dbReference>
<keyword evidence="1" id="KW-0732">Signal</keyword>
<name>Q1YML7_AURMS</name>
<dbReference type="PANTHER" id="PTHR39332:SF7">
    <property type="entry name" value="SRPBCC FAMILY PROTEIN"/>
    <property type="match status" value="1"/>
</dbReference>
<sequence>MPCVRRRRHMRKLTWGVAAATMMLAEPAYALDIGRTVEVDAKPAAVWAAIGDFCGIGAWHPAVAKCEEAEADGKTRRTLTLGDGAMIVEELVAWDDDAMSYTYTAVEGPLPVDNYESTITVTEAGEGSQISWTGSFDAKGATDAEAEEVMLGIYDAGLKGITEKAGM</sequence>
<dbReference type="Pfam" id="PF10604">
    <property type="entry name" value="Polyketide_cyc2"/>
    <property type="match status" value="1"/>
</dbReference>
<evidence type="ECO:0000313" key="3">
    <source>
        <dbReference type="Proteomes" id="UP000000321"/>
    </source>
</evidence>
<proteinExistence type="predicted"/>
<organism evidence="2 3">
    <name type="scientific">Aurantimonas manganoxydans (strain ATCC BAA-1229 / DSM 21871 / SI85-9A1)</name>
    <dbReference type="NCBI Taxonomy" id="287752"/>
    <lineage>
        <taxon>Bacteria</taxon>
        <taxon>Pseudomonadati</taxon>
        <taxon>Pseudomonadota</taxon>
        <taxon>Alphaproteobacteria</taxon>
        <taxon>Hyphomicrobiales</taxon>
        <taxon>Aurantimonadaceae</taxon>
        <taxon>Aurantimonas</taxon>
    </lineage>
</organism>
<feature type="signal peptide" evidence="1">
    <location>
        <begin position="1"/>
        <end position="30"/>
    </location>
</feature>
<dbReference type="AlphaFoldDB" id="Q1YML7"/>
<feature type="chain" id="PRO_5004197679" description="SRPBCC family protein" evidence="1">
    <location>
        <begin position="31"/>
        <end position="167"/>
    </location>
</feature>
<evidence type="ECO:0000313" key="2">
    <source>
        <dbReference type="EMBL" id="EAS51364.1"/>
    </source>
</evidence>
<dbReference type="BioCyc" id="AURANTIMONAS:SI859A1_02180-MONOMER"/>
<evidence type="ECO:0008006" key="4">
    <source>
        <dbReference type="Google" id="ProtNLM"/>
    </source>
</evidence>
<evidence type="ECO:0000256" key="1">
    <source>
        <dbReference type="SAM" id="SignalP"/>
    </source>
</evidence>
<comment type="caution">
    <text evidence="2">The sequence shown here is derived from an EMBL/GenBank/DDBJ whole genome shotgun (WGS) entry which is preliminary data.</text>
</comment>
<dbReference type="PANTHER" id="PTHR39332">
    <property type="entry name" value="BLL4707 PROTEIN"/>
    <property type="match status" value="1"/>
</dbReference>
<dbReference type="InterPro" id="IPR019587">
    <property type="entry name" value="Polyketide_cyclase/dehydratase"/>
</dbReference>
<dbReference type="Proteomes" id="UP000000321">
    <property type="component" value="Unassembled WGS sequence"/>
</dbReference>
<dbReference type="SUPFAM" id="SSF55961">
    <property type="entry name" value="Bet v1-like"/>
    <property type="match status" value="1"/>
</dbReference>